<comment type="caution">
    <text evidence="2">The sequence shown here is derived from an EMBL/GenBank/DDBJ whole genome shotgun (WGS) entry which is preliminary data.</text>
</comment>
<keyword evidence="5" id="KW-1185">Reference proteome</keyword>
<feature type="signal peptide" evidence="1">
    <location>
        <begin position="1"/>
        <end position="24"/>
    </location>
</feature>
<protein>
    <submittedName>
        <fullName evidence="2">Lumazine-binding domain protein</fullName>
    </submittedName>
</protein>
<sequence>MKTKCFLVLVFVFTVLLSACGNLSVDGNKTTGLSSENSPKQTIRIAFEALKNGDSKKFNQLIQYKERREGVLIYKDNKLFGNNLDGKGKELIKSTFSNFSYDIGKVNENKNVATAQVKITNRDLSNVYKNIPHYKDADNPLIEAIKNSDNKMVTTNLKITLNKTDEMWKIEMDAALADALCGGLLAKW</sequence>
<proteinExistence type="predicted"/>
<dbReference type="AlphaFoldDB" id="A0A166RI16"/>
<name>A0A166RI16_9CLOT</name>
<feature type="chain" id="PRO_5007879124" evidence="1">
    <location>
        <begin position="25"/>
        <end position="188"/>
    </location>
</feature>
<dbReference type="RefSeq" id="WP_063601983.1">
    <property type="nucleotide sequence ID" value="NZ_LITQ01000029.1"/>
</dbReference>
<gene>
    <name evidence="3" type="ORF">CLCOS_07020</name>
    <name evidence="2" type="ORF">WX73_01974</name>
</gene>
<evidence type="ECO:0000313" key="4">
    <source>
        <dbReference type="Proteomes" id="UP000077384"/>
    </source>
</evidence>
<evidence type="ECO:0000256" key="1">
    <source>
        <dbReference type="SAM" id="SignalP"/>
    </source>
</evidence>
<dbReference type="Proteomes" id="UP000093694">
    <property type="component" value="Unassembled WGS sequence"/>
</dbReference>
<dbReference type="PROSITE" id="PS51257">
    <property type="entry name" value="PROKAR_LIPOPROTEIN"/>
    <property type="match status" value="1"/>
</dbReference>
<dbReference type="PATRIC" id="fig|1705578.3.peg.2235"/>
<evidence type="ECO:0000313" key="2">
    <source>
        <dbReference type="EMBL" id="OAA90824.1"/>
    </source>
</evidence>
<accession>A0A166RI16</accession>
<organism evidence="2 4">
    <name type="scientific">Clostridium coskatii</name>
    <dbReference type="NCBI Taxonomy" id="1705578"/>
    <lineage>
        <taxon>Bacteria</taxon>
        <taxon>Bacillati</taxon>
        <taxon>Bacillota</taxon>
        <taxon>Clostridia</taxon>
        <taxon>Eubacteriales</taxon>
        <taxon>Clostridiaceae</taxon>
        <taxon>Clostridium</taxon>
    </lineage>
</organism>
<evidence type="ECO:0000313" key="5">
    <source>
        <dbReference type="Proteomes" id="UP000093694"/>
    </source>
</evidence>
<reference evidence="3 5" key="2">
    <citation type="journal article" date="2016" name="Front. Microbiol.">
        <title>Industrial Acetogenic Biocatalysts: A Comparative Metabolic and Genomic Analysis.</title>
        <authorList>
            <person name="Bengelsdorf F."/>
            <person name="Poehlein A."/>
            <person name="Sonja S."/>
            <person name="Erz C."/>
            <person name="Hummel T."/>
            <person name="Hoffmeister S."/>
            <person name="Daniel R."/>
            <person name="Durre P."/>
        </authorList>
    </citation>
    <scope>NUCLEOTIDE SEQUENCE [LARGE SCALE GENOMIC DNA]</scope>
    <source>
        <strain evidence="3 5">PTA-10522</strain>
    </source>
</reference>
<evidence type="ECO:0000313" key="3">
    <source>
        <dbReference type="EMBL" id="OBR96858.1"/>
    </source>
</evidence>
<keyword evidence="1" id="KW-0732">Signal</keyword>
<dbReference type="EMBL" id="LROR01000031">
    <property type="protein sequence ID" value="OBR96858.1"/>
    <property type="molecule type" value="Genomic_DNA"/>
</dbReference>
<reference evidence="2 4" key="1">
    <citation type="journal article" date="2015" name="Biotechnol. Bioeng.">
        <title>Genome sequence and phenotypic characterization of Caulobacter segnis.</title>
        <authorList>
            <person name="Patel S."/>
            <person name="Fletcher B."/>
            <person name="Scott D.C."/>
            <person name="Ely B."/>
        </authorList>
    </citation>
    <scope>NUCLEOTIDE SEQUENCE [LARGE SCALE GENOMIC DNA]</scope>
    <source>
        <strain evidence="2 4">PS02</strain>
    </source>
</reference>
<dbReference type="Proteomes" id="UP000077384">
    <property type="component" value="Unassembled WGS sequence"/>
</dbReference>
<dbReference type="EMBL" id="LITQ01000029">
    <property type="protein sequence ID" value="OAA90824.1"/>
    <property type="molecule type" value="Genomic_DNA"/>
</dbReference>